<evidence type="ECO:0008006" key="4">
    <source>
        <dbReference type="Google" id="ProtNLM"/>
    </source>
</evidence>
<gene>
    <name evidence="2" type="ORF">CNY62_02635</name>
</gene>
<organism evidence="2 3">
    <name type="scientific">Brochothrix thermosphacta</name>
    <name type="common">Microbacterium thermosphactum</name>
    <dbReference type="NCBI Taxonomy" id="2756"/>
    <lineage>
        <taxon>Bacteria</taxon>
        <taxon>Bacillati</taxon>
        <taxon>Bacillota</taxon>
        <taxon>Bacilli</taxon>
        <taxon>Bacillales</taxon>
        <taxon>Listeriaceae</taxon>
        <taxon>Brochothrix</taxon>
    </lineage>
</organism>
<evidence type="ECO:0000313" key="2">
    <source>
        <dbReference type="EMBL" id="ATF25376.1"/>
    </source>
</evidence>
<accession>A0A291BW94</accession>
<dbReference type="Gene3D" id="1.25.40.10">
    <property type="entry name" value="Tetratricopeptide repeat domain"/>
    <property type="match status" value="1"/>
</dbReference>
<evidence type="ECO:0000256" key="1">
    <source>
        <dbReference type="SAM" id="MobiDB-lite"/>
    </source>
</evidence>
<reference evidence="2 3" key="1">
    <citation type="submission" date="2017-09" db="EMBL/GenBank/DDBJ databases">
        <title>Complete Genome Sequences of Two Strains of the Meat Spoilage Bacterium Brochothrix thermosphacta Isolated from Ground Chicken.</title>
        <authorList>
            <person name="Paoli G.C."/>
            <person name="Wijey C."/>
            <person name="Chen C.-Y."/>
            <person name="Nguyen L."/>
            <person name="Yan X."/>
            <person name="Irwin P.L."/>
        </authorList>
    </citation>
    <scope>NUCLEOTIDE SEQUENCE [LARGE SCALE GENOMIC DNA]</scope>
    <source>
        <strain evidence="2 3">BI</strain>
    </source>
</reference>
<proteinExistence type="predicted"/>
<sequence length="320" mass="37933">MKNLFSFVKNLNVQSKSDASINKIDSTEKLLALYRQKNYKRIPFLPNNEECSKILDRYDILPSLLVRKEYMDIIYQDDLYRGDIIYLWWLANPRTNKKKIPAYFVFKYGISVNERSGTLISLGYIDKQNNLTDKAVKLIELHSSIINEHKFPEPLLINDKQTEIYVDDKAFYDDLLNRGVINEQEYKEAFETTKAANDASDELLTMNKYSSKELKMVNNNKRGITLEKSGDVDKAIELYEYNIKHRFQGNHPYDRLAIIYRKQKRINDEIRVLEVAVDVFEKDVYKKRPDRNVKTNRFKERLGKVHSDKKHENERRNNNE</sequence>
<feature type="region of interest" description="Disordered" evidence="1">
    <location>
        <begin position="295"/>
        <end position="320"/>
    </location>
</feature>
<dbReference type="EMBL" id="CP023483">
    <property type="protein sequence ID" value="ATF25376.1"/>
    <property type="molecule type" value="Genomic_DNA"/>
</dbReference>
<dbReference type="Proteomes" id="UP000243591">
    <property type="component" value="Chromosome"/>
</dbReference>
<dbReference type="SUPFAM" id="SSF48452">
    <property type="entry name" value="TPR-like"/>
    <property type="match status" value="1"/>
</dbReference>
<dbReference type="InterPro" id="IPR011990">
    <property type="entry name" value="TPR-like_helical_dom_sf"/>
</dbReference>
<dbReference type="KEGG" id="bths:CNY62_02635"/>
<evidence type="ECO:0000313" key="3">
    <source>
        <dbReference type="Proteomes" id="UP000243591"/>
    </source>
</evidence>
<name>A0A291BW94_BROTH</name>
<dbReference type="AlphaFoldDB" id="A0A291BW94"/>
<dbReference type="RefSeq" id="WP_096699316.1">
    <property type="nucleotide sequence ID" value="NZ_CP023483.1"/>
</dbReference>
<keyword evidence="3" id="KW-1185">Reference proteome</keyword>
<dbReference type="OrthoDB" id="1375221at2"/>
<protein>
    <recommendedName>
        <fullName evidence="4">Tetratricopeptide repeat protein</fullName>
    </recommendedName>
</protein>